<dbReference type="PRINTS" id="PR00081">
    <property type="entry name" value="GDHRDH"/>
</dbReference>
<accession>A0ABZ1E2V1</accession>
<organism evidence="2 3">
    <name type="scientific">Thioclava litoralis</name>
    <dbReference type="NCBI Taxonomy" id="3076557"/>
    <lineage>
        <taxon>Bacteria</taxon>
        <taxon>Pseudomonadati</taxon>
        <taxon>Pseudomonadota</taxon>
        <taxon>Alphaproteobacteria</taxon>
        <taxon>Rhodobacterales</taxon>
        <taxon>Paracoccaceae</taxon>
        <taxon>Thioclava</taxon>
    </lineage>
</organism>
<dbReference type="PANTHER" id="PTHR42760:SF40">
    <property type="entry name" value="3-OXOACYL-[ACYL-CARRIER-PROTEIN] REDUCTASE, CHLOROPLASTIC"/>
    <property type="match status" value="1"/>
</dbReference>
<dbReference type="Gene3D" id="3.40.50.720">
    <property type="entry name" value="NAD(P)-binding Rossmann-like Domain"/>
    <property type="match status" value="1"/>
</dbReference>
<dbReference type="PROSITE" id="PS00061">
    <property type="entry name" value="ADH_SHORT"/>
    <property type="match status" value="1"/>
</dbReference>
<evidence type="ECO:0000313" key="3">
    <source>
        <dbReference type="Proteomes" id="UP001623290"/>
    </source>
</evidence>
<dbReference type="InterPro" id="IPR036291">
    <property type="entry name" value="NAD(P)-bd_dom_sf"/>
</dbReference>
<dbReference type="RefSeq" id="WP_339108037.1">
    <property type="nucleotide sequence ID" value="NZ_CP135443.1"/>
</dbReference>
<evidence type="ECO:0000256" key="1">
    <source>
        <dbReference type="ARBA" id="ARBA00006484"/>
    </source>
</evidence>
<dbReference type="Pfam" id="PF13561">
    <property type="entry name" value="adh_short_C2"/>
    <property type="match status" value="1"/>
</dbReference>
<dbReference type="PRINTS" id="PR00080">
    <property type="entry name" value="SDRFAMILY"/>
</dbReference>
<protein>
    <submittedName>
        <fullName evidence="2">SDR family oxidoreductase</fullName>
    </submittedName>
</protein>
<sequence>MKTAIVTGAASGIGRAIALRLVKEGWQVAALDIDEAALATLPHEMALWDFACDLADEASVKSAVEQAGFDRLDLLVNNGGPADPFSGPIETMTLADWDHWIEPHLTGTFLMVRECAPALRAARGAVVNMASTRAIQSQPQTYGYAAAKGGVVALTHALAVGMGPDVRVNAIAPGWIDTVGEPLSARDHLQHPAGRVGTPDDIAEAVLYLAGAGFVTGQVLPVDGGMTRRMIYEE</sequence>
<dbReference type="PANTHER" id="PTHR42760">
    <property type="entry name" value="SHORT-CHAIN DEHYDROGENASES/REDUCTASES FAMILY MEMBER"/>
    <property type="match status" value="1"/>
</dbReference>
<comment type="similarity">
    <text evidence="1">Belongs to the short-chain dehydrogenases/reductases (SDR) family.</text>
</comment>
<reference evidence="2 3" key="1">
    <citation type="submission" date="2023-09" db="EMBL/GenBank/DDBJ databases">
        <title>Thioclava shenzhenensis sp. nov., a multidrug resistant bacteria-antagonizing species isolated from coastal seawater.</title>
        <authorList>
            <person name="Long M."/>
        </authorList>
    </citation>
    <scope>NUCLEOTIDE SEQUENCE [LARGE SCALE GENOMIC DNA]</scope>
    <source>
        <strain evidence="2 3">FTW29</strain>
    </source>
</reference>
<name>A0ABZ1E2V1_9RHOB</name>
<proteinExistence type="inferred from homology"/>
<dbReference type="SUPFAM" id="SSF51735">
    <property type="entry name" value="NAD(P)-binding Rossmann-fold domains"/>
    <property type="match status" value="1"/>
</dbReference>
<keyword evidence="3" id="KW-1185">Reference proteome</keyword>
<gene>
    <name evidence="2" type="ORF">RPE78_03095</name>
</gene>
<dbReference type="EMBL" id="CP135443">
    <property type="protein sequence ID" value="WRY34289.1"/>
    <property type="molecule type" value="Genomic_DNA"/>
</dbReference>
<dbReference type="InterPro" id="IPR020904">
    <property type="entry name" value="Sc_DH/Rdtase_CS"/>
</dbReference>
<evidence type="ECO:0000313" key="2">
    <source>
        <dbReference type="EMBL" id="WRY34289.1"/>
    </source>
</evidence>
<dbReference type="Proteomes" id="UP001623290">
    <property type="component" value="Chromosome"/>
</dbReference>
<dbReference type="InterPro" id="IPR002347">
    <property type="entry name" value="SDR_fam"/>
</dbReference>